<proteinExistence type="predicted"/>
<sequence>MASAAGSPRRAIRTPGRPLLPAPVEMATEPPKKKRRYTPGGPGQGRWILVEEDDDELGTERVDRPRTVPRARSRKLSTEVEGRGQSRPRRERRESERYAPPATTPRPRYSNSSSAAAASQASDGYKPREERSWEDFHPDLDIQARLVVYSADEVDGRTQRDDERVALSQLAADNDTSNADAEAREASNQDADAEQSIRLASPSSRRKPGRPVRSQQASMLNGLGLGPPNRIVPLPTHSSKERLNLPKPSFRHFSHFLKFEEDLKENKVNYVDRTMSNIGYQESDRFELPIKSLVRLSEAQQAEDEAEVGLRLESDGADAQAHAPTVGRVEYDMDEQDEEWLEMINDQRKVEGLDAIKPAIFEITMTQIEKEYHALEKRIPKPQPRHAQTHRPRSSSQAAVNGDLAHPPGDEPDSKCSICDDGDCENANAIIFCDGCDLAVHQECYGVPFIPEGQWFCRKCKEIGRGTPTCIFCPNVDGAFKQTSTLRWSHLLCSIWIPEVTIANTTFMEPIMDVDKVPKSRWKLNCYICNQKMGACIQCGNKNCYSAFHVTCARRAKLFLKMKSQHQGGIDTNALKAFCDKHVPPEWRRTHDTDNAIVEAKRWYRHAMKDRKWADSQSAAVELGAPPPPDGGMSVDGGFGEDTIMVANQKRKRLSPQKQIWRLPSGAPVVPAVVYTTVELSLQRFTIRKRKEFVEKASRYWTLKREARRGAALLKRLQLQLETFSSMEITRRNFAAMGAIGRPRLLRRIEFGELLQKDMAYQVQLTQMVREREMLRLQEVMLLREQIDTIYTPISVLLQPILLRAQKLDEKSKMFAPGLDVLAHRLRERYYTSVSEFSKDISRVLSSKMNAGENADGTDEVDLQAFKDKLDEVPAGTAEHHALPSDVKELKKLVKRIVKAVQELTQEALKKEGELRGLQHEETMRKIESLAMFSADITRSIELDANENTIHPYAPSATAGASPDDQDAEMQDADERTDEAIVRLKFAGSDDTIAIANSKPTPTSQAGSSASSTHNGGNQSASLGHPPHKAIEPLSPPISTDSHAQHGRPSTSSGDPSDVFANGGIAWYLEPFDVIGTTMHEERYTGRAVMRDMSEQLSDMDEDTLLGLEADGIGEMEEAAVEGAKEGQGKKKAAAKKKGRKQRWGSVCFGLAPHDDPPYVHAATGYQQKNKNGQATAGASSITLSDAVSKSRSYLSFSTPVKPAKLTLTPHHLYYLLSKFNESLDVDIGPLNVRLESIHANAPPSSYVSFLGRAPSSRHRQPSDDTHSLSSVSSVRSALSNVSSLWSALSNSASAVERKQMQYHEDVKYLYSCFTKLPALRLSPDHRARLISGFEEFPFDTAVPLGVVFKNLGALEIVDIDYRQFFGWDRLAEQLRSLTLRRAKVDDPLDVLMSVILDDMNGRKRRSPKVPASSNMSTPGSAWSNMSPRTRTSQLGRSFSTPFAAPESRHDSAAESTRSVTASRQGSYSFEEKANRPKTRQRSTSPGRPLTSRPRSQQSSMLLRDRLRRSSGSSSDSTLHTPSPRDSAGGAMDQMLASKWQFLRHLSLAENGLTAITPSSLAPVADTLQSLDVSGNLFTEIPDLSSLTHLRALNLSNCMIDSLNNLSHIDLSNVAVLNLRGNRLASLAGIERMKGLERVDLRDNRLKDPTELARLTGTPRVTDVYVAKNPFTWTHRSNYRVTIFNVFRGSPGKQGDVTIDMVPPTSSERKLLIDRPPAVQVLSPPSDAGADAHSPDEVFTQPASELIDAELPAAPEPAPRPRLPAHRRAVSDMDIHGASPRRKKAPRRRIVELAREESSPAKIKHTTPEPRQSLDVPPNDEVSVTPHQAYFTAPSTQIRPLDSPEHESGGESTFATPTPAPRRKERDQLAGEVMMQQTPGHREPLST</sequence>
<evidence type="ECO:0000256" key="2">
    <source>
        <dbReference type="ARBA" id="ARBA00022723"/>
    </source>
</evidence>
<dbReference type="Pfam" id="PF10513">
    <property type="entry name" value="EPL1"/>
    <property type="match status" value="1"/>
</dbReference>
<dbReference type="STRING" id="1507870.A0A1V8TNK5"/>
<comment type="subcellular location">
    <subcellularLocation>
        <location evidence="1">Nucleus</location>
    </subcellularLocation>
</comment>
<dbReference type="InterPro" id="IPR032675">
    <property type="entry name" value="LRR_dom_sf"/>
</dbReference>
<evidence type="ECO:0000256" key="7">
    <source>
        <dbReference type="PROSITE-ProRule" id="PRU00146"/>
    </source>
</evidence>
<keyword evidence="6" id="KW-0539">Nucleus</keyword>
<evidence type="ECO:0008006" key="14">
    <source>
        <dbReference type="Google" id="ProtNLM"/>
    </source>
</evidence>
<keyword evidence="2" id="KW-0479">Metal-binding</keyword>
<reference evidence="13" key="1">
    <citation type="submission" date="2017-03" db="EMBL/GenBank/DDBJ databases">
        <title>Genomes of endolithic fungi from Antarctica.</title>
        <authorList>
            <person name="Coleine C."/>
            <person name="Masonjones S."/>
            <person name="Stajich J.E."/>
        </authorList>
    </citation>
    <scope>NUCLEOTIDE SEQUENCE [LARGE SCALE GENOMIC DNA]</scope>
    <source>
        <strain evidence="13">CCFEE 5527</strain>
    </source>
</reference>
<dbReference type="InterPro" id="IPR019542">
    <property type="entry name" value="Enhancer_polycomb-like_N"/>
</dbReference>
<keyword evidence="5" id="KW-0862">Zinc</keyword>
<evidence type="ECO:0000259" key="10">
    <source>
        <dbReference type="PROSITE" id="PS50016"/>
    </source>
</evidence>
<evidence type="ECO:0000313" key="13">
    <source>
        <dbReference type="Proteomes" id="UP000192596"/>
    </source>
</evidence>
<feature type="region of interest" description="Disordered" evidence="9">
    <location>
        <begin position="993"/>
        <end position="1058"/>
    </location>
</feature>
<dbReference type="InterPro" id="IPR001611">
    <property type="entry name" value="Leu-rich_rpt"/>
</dbReference>
<keyword evidence="3" id="KW-0677">Repeat</keyword>
<dbReference type="Gene3D" id="3.80.10.10">
    <property type="entry name" value="Ribonuclease Inhibitor"/>
    <property type="match status" value="1"/>
</dbReference>
<dbReference type="GO" id="GO:0005634">
    <property type="term" value="C:nucleus"/>
    <property type="evidence" value="ECO:0007669"/>
    <property type="project" value="UniProtKB-SubCell"/>
</dbReference>
<feature type="region of interest" description="Disordered" evidence="9">
    <location>
        <begin position="1753"/>
        <end position="1819"/>
    </location>
</feature>
<evidence type="ECO:0000256" key="5">
    <source>
        <dbReference type="ARBA" id="ARBA00022833"/>
    </source>
</evidence>
<feature type="compositionally biased region" description="Basic residues" evidence="9">
    <location>
        <begin position="1779"/>
        <end position="1788"/>
    </location>
</feature>
<feature type="compositionally biased region" description="Low complexity" evidence="9">
    <location>
        <begin position="98"/>
        <end position="122"/>
    </location>
</feature>
<evidence type="ECO:0000256" key="3">
    <source>
        <dbReference type="ARBA" id="ARBA00022737"/>
    </source>
</evidence>
<dbReference type="PROSITE" id="PS50016">
    <property type="entry name" value="ZF_PHD_2"/>
    <property type="match status" value="1"/>
</dbReference>
<dbReference type="Pfam" id="PF13832">
    <property type="entry name" value="zf-HC5HC2H_2"/>
    <property type="match status" value="1"/>
</dbReference>
<accession>A0A1V8TNK5</accession>
<dbReference type="OrthoDB" id="20839at2759"/>
<feature type="compositionally biased region" description="Basic residues" evidence="9">
    <location>
        <begin position="383"/>
        <end position="393"/>
    </location>
</feature>
<gene>
    <name evidence="12" type="ORF">B0A48_02246</name>
</gene>
<feature type="compositionally biased region" description="Acidic residues" evidence="9">
    <location>
        <begin position="964"/>
        <end position="975"/>
    </location>
</feature>
<dbReference type="InterPro" id="IPR001965">
    <property type="entry name" value="Znf_PHD"/>
</dbReference>
<feature type="region of interest" description="Disordered" evidence="9">
    <location>
        <begin position="951"/>
        <end position="975"/>
    </location>
</feature>
<feature type="region of interest" description="Disordered" evidence="9">
    <location>
        <begin position="1832"/>
        <end position="1887"/>
    </location>
</feature>
<feature type="compositionally biased region" description="Polar residues" evidence="9">
    <location>
        <begin position="998"/>
        <end position="1022"/>
    </location>
</feature>
<dbReference type="InterPro" id="IPR019787">
    <property type="entry name" value="Znf_PHD-finger"/>
</dbReference>
<evidence type="ECO:0000259" key="11">
    <source>
        <dbReference type="PROSITE" id="PS51805"/>
    </source>
</evidence>
<dbReference type="GO" id="GO:0006357">
    <property type="term" value="P:regulation of transcription by RNA polymerase II"/>
    <property type="evidence" value="ECO:0007669"/>
    <property type="project" value="TreeGrafter"/>
</dbReference>
<dbReference type="InParanoid" id="A0A1V8TNK5"/>
<dbReference type="InterPro" id="IPR011011">
    <property type="entry name" value="Znf_FYVE_PHD"/>
</dbReference>
<dbReference type="PANTHER" id="PTHR13793:SF107">
    <property type="entry name" value="BROMODOMAIN-CONTAINING PROTEIN HOMOLOG"/>
    <property type="match status" value="1"/>
</dbReference>
<dbReference type="SMART" id="SM00249">
    <property type="entry name" value="PHD"/>
    <property type="match status" value="2"/>
</dbReference>
<keyword evidence="4 7" id="KW-0863">Zinc-finger</keyword>
<feature type="region of interest" description="Disordered" evidence="9">
    <location>
        <begin position="1402"/>
        <end position="1531"/>
    </location>
</feature>
<dbReference type="InterPro" id="IPR050701">
    <property type="entry name" value="Histone_Mod_Regulator"/>
</dbReference>
<dbReference type="Gene3D" id="3.30.40.10">
    <property type="entry name" value="Zinc/RING finger domain, C3HC4 (zinc finger)"/>
    <property type="match status" value="2"/>
</dbReference>
<keyword evidence="8" id="KW-0175">Coiled coil</keyword>
<dbReference type="SUPFAM" id="SSF52075">
    <property type="entry name" value="Outer arm dynein light chain 1"/>
    <property type="match status" value="1"/>
</dbReference>
<feature type="region of interest" description="Disordered" evidence="9">
    <location>
        <begin position="1251"/>
        <end position="1270"/>
    </location>
</feature>
<dbReference type="CDD" id="cd15492">
    <property type="entry name" value="PHD_BRPF_JADE_like"/>
    <property type="match status" value="1"/>
</dbReference>
<organism evidence="12 13">
    <name type="scientific">Cryoendolithus antarcticus</name>
    <dbReference type="NCBI Taxonomy" id="1507870"/>
    <lineage>
        <taxon>Eukaryota</taxon>
        <taxon>Fungi</taxon>
        <taxon>Dikarya</taxon>
        <taxon>Ascomycota</taxon>
        <taxon>Pezizomycotina</taxon>
        <taxon>Dothideomycetes</taxon>
        <taxon>Dothideomycetidae</taxon>
        <taxon>Cladosporiales</taxon>
        <taxon>Cladosporiaceae</taxon>
        <taxon>Cryoendolithus</taxon>
    </lineage>
</organism>
<evidence type="ECO:0000313" key="12">
    <source>
        <dbReference type="EMBL" id="OQO12782.1"/>
    </source>
</evidence>
<dbReference type="Pfam" id="PF13831">
    <property type="entry name" value="PHD_2"/>
    <property type="match status" value="1"/>
</dbReference>
<protein>
    <recommendedName>
        <fullName evidence="14">NuA3 HAT complex component NTO1</fullName>
    </recommendedName>
</protein>
<dbReference type="Proteomes" id="UP000192596">
    <property type="component" value="Unassembled WGS sequence"/>
</dbReference>
<dbReference type="CDD" id="cd15670">
    <property type="entry name" value="ePHD_BRPF"/>
    <property type="match status" value="1"/>
</dbReference>
<feature type="domain" description="PHD-type" evidence="10">
    <location>
        <begin position="413"/>
        <end position="463"/>
    </location>
</feature>
<dbReference type="SUPFAM" id="SSF57903">
    <property type="entry name" value="FYVE/PHD zinc finger"/>
    <property type="match status" value="1"/>
</dbReference>
<dbReference type="PANTHER" id="PTHR13793">
    <property type="entry name" value="PHD FINGER PROTEINS"/>
    <property type="match status" value="1"/>
</dbReference>
<feature type="compositionally biased region" description="Basic and acidic residues" evidence="9">
    <location>
        <begin position="1789"/>
        <end position="1799"/>
    </location>
</feature>
<feature type="compositionally biased region" description="Polar residues" evidence="9">
    <location>
        <begin position="1037"/>
        <end position="1055"/>
    </location>
</feature>
<feature type="region of interest" description="Disordered" evidence="9">
    <location>
        <begin position="1"/>
        <end position="137"/>
    </location>
</feature>
<feature type="compositionally biased region" description="Polar residues" evidence="9">
    <location>
        <begin position="1454"/>
        <end position="1468"/>
    </location>
</feature>
<feature type="domain" description="PHD-type" evidence="11">
    <location>
        <begin position="467"/>
        <end position="583"/>
    </location>
</feature>
<dbReference type="EMBL" id="NAJO01000004">
    <property type="protein sequence ID" value="OQO12782.1"/>
    <property type="molecule type" value="Genomic_DNA"/>
</dbReference>
<feature type="region of interest" description="Disordered" evidence="9">
    <location>
        <begin position="380"/>
        <end position="412"/>
    </location>
</feature>
<dbReference type="FunFam" id="3.30.40.10:FF:000007">
    <property type="entry name" value="Bromodomain containing 1, isoform CRA_b"/>
    <property type="match status" value="1"/>
</dbReference>
<dbReference type="PROSITE" id="PS51805">
    <property type="entry name" value="EPHD"/>
    <property type="match status" value="1"/>
</dbReference>
<feature type="compositionally biased region" description="Basic and acidic residues" evidence="9">
    <location>
        <begin position="154"/>
        <end position="165"/>
    </location>
</feature>
<dbReference type="InterPro" id="IPR013083">
    <property type="entry name" value="Znf_RING/FYVE/PHD"/>
</dbReference>
<feature type="compositionally biased region" description="Polar residues" evidence="9">
    <location>
        <begin position="1412"/>
        <end position="1441"/>
    </location>
</feature>
<feature type="compositionally biased region" description="Basic and acidic residues" evidence="9">
    <location>
        <begin position="125"/>
        <end position="137"/>
    </location>
</feature>
<evidence type="ECO:0000256" key="6">
    <source>
        <dbReference type="ARBA" id="ARBA00023242"/>
    </source>
</evidence>
<dbReference type="InterPro" id="IPR034732">
    <property type="entry name" value="EPHD"/>
</dbReference>
<evidence type="ECO:0000256" key="9">
    <source>
        <dbReference type="SAM" id="MobiDB-lite"/>
    </source>
</evidence>
<dbReference type="PROSITE" id="PS51450">
    <property type="entry name" value="LRR"/>
    <property type="match status" value="2"/>
</dbReference>
<evidence type="ECO:0000256" key="8">
    <source>
        <dbReference type="SAM" id="Coils"/>
    </source>
</evidence>
<keyword evidence="13" id="KW-1185">Reference proteome</keyword>
<feature type="coiled-coil region" evidence="8">
    <location>
        <begin position="887"/>
        <end position="921"/>
    </location>
</feature>
<evidence type="ECO:0000256" key="1">
    <source>
        <dbReference type="ARBA" id="ARBA00004123"/>
    </source>
</evidence>
<name>A0A1V8TNK5_9PEZI</name>
<dbReference type="InterPro" id="IPR019786">
    <property type="entry name" value="Zinc_finger_PHD-type_CS"/>
</dbReference>
<dbReference type="PROSITE" id="PS01359">
    <property type="entry name" value="ZF_PHD_1"/>
    <property type="match status" value="1"/>
</dbReference>
<evidence type="ECO:0000256" key="4">
    <source>
        <dbReference type="ARBA" id="ARBA00022771"/>
    </source>
</evidence>
<feature type="region of interest" description="Disordered" evidence="9">
    <location>
        <begin position="154"/>
        <end position="232"/>
    </location>
</feature>
<comment type="caution">
    <text evidence="12">The sequence shown here is derived from an EMBL/GenBank/DDBJ whole genome shotgun (WGS) entry which is preliminary data.</text>
</comment>
<dbReference type="GO" id="GO:0008270">
    <property type="term" value="F:zinc ion binding"/>
    <property type="evidence" value="ECO:0007669"/>
    <property type="project" value="UniProtKB-KW"/>
</dbReference>